<feature type="domain" description="Serine dehydratase-like alpha subunit" evidence="12">
    <location>
        <begin position="17"/>
        <end position="278"/>
    </location>
</feature>
<evidence type="ECO:0000313" key="13">
    <source>
        <dbReference type="EMBL" id="EHL13738.1"/>
    </source>
</evidence>
<comment type="similarity">
    <text evidence="3 11">Belongs to the iron-sulfur dependent L-serine dehydratase family.</text>
</comment>
<comment type="cofactor">
    <cofactor evidence="1 11">
        <name>[4Fe-4S] cluster</name>
        <dbReference type="ChEBI" id="CHEBI:49883"/>
    </cofactor>
</comment>
<dbReference type="RefSeq" id="WP_009535642.1">
    <property type="nucleotide sequence ID" value="NZ_KE148312.1"/>
</dbReference>
<dbReference type="STRING" id="796943.HMPREF9625_01803"/>
<evidence type="ECO:0000259" key="12">
    <source>
        <dbReference type="Pfam" id="PF03313"/>
    </source>
</evidence>
<keyword evidence="7 11" id="KW-0408">Iron</keyword>
<dbReference type="Proteomes" id="UP000018461">
    <property type="component" value="Unassembled WGS sequence"/>
</dbReference>
<dbReference type="PANTHER" id="PTHR30182:SF1">
    <property type="entry name" value="L-SERINE DEHYDRATASE 1"/>
    <property type="match status" value="1"/>
</dbReference>
<dbReference type="GO" id="GO:0051539">
    <property type="term" value="F:4 iron, 4 sulfur cluster binding"/>
    <property type="evidence" value="ECO:0007669"/>
    <property type="project" value="UniProtKB-UniRule"/>
</dbReference>
<evidence type="ECO:0000256" key="1">
    <source>
        <dbReference type="ARBA" id="ARBA00001966"/>
    </source>
</evidence>
<dbReference type="GO" id="GO:0006094">
    <property type="term" value="P:gluconeogenesis"/>
    <property type="evidence" value="ECO:0007669"/>
    <property type="project" value="UniProtKB-KW"/>
</dbReference>
<evidence type="ECO:0000256" key="9">
    <source>
        <dbReference type="ARBA" id="ARBA00023239"/>
    </source>
</evidence>
<reference evidence="13" key="2">
    <citation type="submission" date="2013-03" db="EMBL/GenBank/DDBJ databases">
        <title>The Genome Sequence of Oribacterium sp. ACB1.</title>
        <authorList>
            <consortium name="The Broad Institute Genomics Platform"/>
            <consortium name="The Broad Institute Genome Sequencing Center for Infectious Disease"/>
            <person name="Earl A."/>
            <person name="Ward D."/>
            <person name="Feldgarden M."/>
            <person name="Gevers D."/>
            <person name="Sizova M."/>
            <person name="Hazen A."/>
            <person name="Epstein S."/>
            <person name="Walker B."/>
            <person name="Young S."/>
            <person name="Zeng Q."/>
            <person name="Gargeya S."/>
            <person name="Fitzgerald M."/>
            <person name="Haas B."/>
            <person name="Abouelleil A."/>
            <person name="Allen A.W."/>
            <person name="Alvarado L."/>
            <person name="Arachchi H.M."/>
            <person name="Berlin A.M."/>
            <person name="Chapman S.B."/>
            <person name="Gainer-Dewar J."/>
            <person name="Goldberg J."/>
            <person name="Griggs A."/>
            <person name="Gujja S."/>
            <person name="Hansen M."/>
            <person name="Howarth C."/>
            <person name="Imamovic A."/>
            <person name="Ireland A."/>
            <person name="Larimer J."/>
            <person name="McCowan C."/>
            <person name="Murphy C."/>
            <person name="Pearson M."/>
            <person name="Poon T.W."/>
            <person name="Priest M."/>
            <person name="Roberts A."/>
            <person name="Saif S."/>
            <person name="Shea T."/>
            <person name="Sisk P."/>
            <person name="Sykes S."/>
            <person name="Wortman J."/>
            <person name="Nusbaum C."/>
            <person name="Birren B."/>
        </authorList>
    </citation>
    <scope>NUCLEOTIDE SEQUENCE [LARGE SCALE GENOMIC DNA]</scope>
    <source>
        <strain evidence="13">ACB1</strain>
    </source>
</reference>
<keyword evidence="4 11" id="KW-0312">Gluconeogenesis</keyword>
<evidence type="ECO:0000256" key="10">
    <source>
        <dbReference type="ARBA" id="ARBA00049406"/>
    </source>
</evidence>
<dbReference type="HOGENOM" id="CLU_022305_2_0_9"/>
<dbReference type="EMBL" id="AFZC02000002">
    <property type="protein sequence ID" value="EHL13738.1"/>
    <property type="molecule type" value="Genomic_DNA"/>
</dbReference>
<dbReference type="InterPro" id="IPR005130">
    <property type="entry name" value="Ser_deHydtase-like_asu"/>
</dbReference>
<name>G9WK96_9FIRM</name>
<organism evidence="13 14">
    <name type="scientific">Oribacterium parvum ACB1</name>
    <dbReference type="NCBI Taxonomy" id="796943"/>
    <lineage>
        <taxon>Bacteria</taxon>
        <taxon>Bacillati</taxon>
        <taxon>Bacillota</taxon>
        <taxon>Clostridia</taxon>
        <taxon>Lachnospirales</taxon>
        <taxon>Lachnospiraceae</taxon>
        <taxon>Oribacterium</taxon>
    </lineage>
</organism>
<dbReference type="GO" id="GO:0003941">
    <property type="term" value="F:L-serine ammonia-lyase activity"/>
    <property type="evidence" value="ECO:0007669"/>
    <property type="project" value="UniProtKB-UniRule"/>
</dbReference>
<dbReference type="AlphaFoldDB" id="G9WK96"/>
<dbReference type="GO" id="GO:0046872">
    <property type="term" value="F:metal ion binding"/>
    <property type="evidence" value="ECO:0007669"/>
    <property type="project" value="UniProtKB-KW"/>
</dbReference>
<evidence type="ECO:0000256" key="11">
    <source>
        <dbReference type="RuleBase" id="RU366059"/>
    </source>
</evidence>
<dbReference type="PANTHER" id="PTHR30182">
    <property type="entry name" value="L-SERINE DEHYDRATASE"/>
    <property type="match status" value="1"/>
</dbReference>
<gene>
    <name evidence="13" type="ORF">HMPREF9625_01803</name>
</gene>
<comment type="caution">
    <text evidence="13">The sequence shown here is derived from an EMBL/GenBank/DDBJ whole genome shotgun (WGS) entry which is preliminary data.</text>
</comment>
<comment type="pathway">
    <text evidence="2">Carbohydrate biosynthesis; gluconeogenesis.</text>
</comment>
<accession>G9WK96</accession>
<evidence type="ECO:0000256" key="5">
    <source>
        <dbReference type="ARBA" id="ARBA00022485"/>
    </source>
</evidence>
<dbReference type="Pfam" id="PF03313">
    <property type="entry name" value="SDH_alpha"/>
    <property type="match status" value="1"/>
</dbReference>
<evidence type="ECO:0000256" key="3">
    <source>
        <dbReference type="ARBA" id="ARBA00008636"/>
    </source>
</evidence>
<evidence type="ECO:0000256" key="6">
    <source>
        <dbReference type="ARBA" id="ARBA00022723"/>
    </source>
</evidence>
<comment type="catalytic activity">
    <reaction evidence="10 11">
        <text>L-serine = pyruvate + NH4(+)</text>
        <dbReference type="Rhea" id="RHEA:19169"/>
        <dbReference type="ChEBI" id="CHEBI:15361"/>
        <dbReference type="ChEBI" id="CHEBI:28938"/>
        <dbReference type="ChEBI" id="CHEBI:33384"/>
        <dbReference type="EC" id="4.3.1.17"/>
    </reaction>
</comment>
<proteinExistence type="inferred from homology"/>
<evidence type="ECO:0000256" key="7">
    <source>
        <dbReference type="ARBA" id="ARBA00023004"/>
    </source>
</evidence>
<dbReference type="EC" id="4.3.1.17" evidence="11"/>
<dbReference type="InterPro" id="IPR004642">
    <property type="entry name" value="Ser_deHydtase_asu"/>
</dbReference>
<keyword evidence="9 11" id="KW-0456">Lyase</keyword>
<keyword evidence="6 11" id="KW-0479">Metal-binding</keyword>
<protein>
    <recommendedName>
        <fullName evidence="11">L-serine dehydratase</fullName>
        <ecNumber evidence="11">4.3.1.17</ecNumber>
    </recommendedName>
</protein>
<evidence type="ECO:0000256" key="2">
    <source>
        <dbReference type="ARBA" id="ARBA00004742"/>
    </source>
</evidence>
<reference evidence="13" key="1">
    <citation type="submission" date="2011-08" db="EMBL/GenBank/DDBJ databases">
        <authorList>
            <consortium name="The Broad Institute Genome Sequencing Platform"/>
            <person name="Earl A."/>
            <person name="Ward D."/>
            <person name="Feldgarden M."/>
            <person name="Gevers D."/>
            <person name="Sizova M."/>
            <person name="Hazen A."/>
            <person name="Epstein S."/>
            <person name="Young S.K."/>
            <person name="Zeng Q."/>
            <person name="Gargeya S."/>
            <person name="Fitzgerald M."/>
            <person name="Haas B."/>
            <person name="Abouelleil A."/>
            <person name="Alvarado L."/>
            <person name="Arachchi H.M."/>
            <person name="Berlin A."/>
            <person name="Brown A."/>
            <person name="Chapman S.B."/>
            <person name="Chen Z."/>
            <person name="Dunbar C."/>
            <person name="Freedman E."/>
            <person name="Gearin G."/>
            <person name="Gellesch M."/>
            <person name="Goldberg J."/>
            <person name="Griggs A."/>
            <person name="Gujja S."/>
            <person name="Heiman D."/>
            <person name="Howarth C."/>
            <person name="Larson L."/>
            <person name="Lui A."/>
            <person name="MacDonald P.J.P."/>
            <person name="Montmayeur A."/>
            <person name="Murphy C."/>
            <person name="Neiman D."/>
            <person name="Pearson M."/>
            <person name="Priest M."/>
            <person name="Roberts A."/>
            <person name="Saif S."/>
            <person name="Shea T."/>
            <person name="Shenoy N."/>
            <person name="Sisk P."/>
            <person name="Stolte C."/>
            <person name="Sykes S."/>
            <person name="Wortman J."/>
            <person name="Nusbaum C."/>
            <person name="Birren B."/>
        </authorList>
    </citation>
    <scope>NUCLEOTIDE SEQUENCE</scope>
    <source>
        <strain evidence="13">ACB1</strain>
    </source>
</reference>
<sequence length="293" mass="30231">MIKYTSIKELCDAATKRGIKISELCLEDQAEEMQLPKEELYAMMEKNFDVMVESVKKGNDPNLLSTSGLTGGEGAKMLRYSDRTGGGLSGSFMTRAIGRAMCVSNCNAAMGRIVATPTAGSCGILPGCLVSMYEDKGFSKRDVVMSIFTAGAFGMVIAQMASISGAEGGCQAECGSASGMAAAALVELMGGSPASCGDALGMSIINQMGLVCDPVAGLVEIPCIKRNVSGVVIALSSADMALAGIDLKIPVDECIAAMKSVGDSMSVNLKETAQGGLADTPTARALRKKVFGE</sequence>
<evidence type="ECO:0000256" key="8">
    <source>
        <dbReference type="ARBA" id="ARBA00023014"/>
    </source>
</evidence>
<keyword evidence="5 11" id="KW-0004">4Fe-4S</keyword>
<dbReference type="PATRIC" id="fig|796943.3.peg.146"/>
<keyword evidence="8 11" id="KW-0411">Iron-sulfur</keyword>
<keyword evidence="14" id="KW-1185">Reference proteome</keyword>
<dbReference type="InterPro" id="IPR051318">
    <property type="entry name" value="Fe-S_L-Ser"/>
</dbReference>
<evidence type="ECO:0000256" key="4">
    <source>
        <dbReference type="ARBA" id="ARBA00022432"/>
    </source>
</evidence>
<evidence type="ECO:0000313" key="14">
    <source>
        <dbReference type="Proteomes" id="UP000018461"/>
    </source>
</evidence>
<dbReference type="NCBIfam" id="TIGR00718">
    <property type="entry name" value="sda_alpha"/>
    <property type="match status" value="1"/>
</dbReference>